<evidence type="ECO:0000313" key="3">
    <source>
        <dbReference type="Proteomes" id="UP000019402"/>
    </source>
</evidence>
<accession>W7YL78</accession>
<proteinExistence type="predicted"/>
<dbReference type="Proteomes" id="UP000019402">
    <property type="component" value="Unassembled WGS sequence"/>
</dbReference>
<protein>
    <submittedName>
        <fullName evidence="2">Uncharacterized protein</fullName>
    </submittedName>
</protein>
<evidence type="ECO:0000313" key="2">
    <source>
        <dbReference type="EMBL" id="GAF03079.1"/>
    </source>
</evidence>
<sequence>MQAKYKALLIKSQQKPNKIKSPQPPSPENELTNEFGQIANKKSIPKAPSSENAINRIIPKERFT</sequence>
<dbReference type="AlphaFoldDB" id="W7YL78"/>
<keyword evidence="3" id="KW-1185">Reference proteome</keyword>
<name>W7YL78_9BACT</name>
<gene>
    <name evidence="2" type="ORF">JCM21142_41737</name>
</gene>
<reference evidence="2 3" key="1">
    <citation type="journal article" date="2014" name="Genome Announc.">
        <title>Draft Genome Sequence of Cytophaga fermentans JCM 21142T, a Facultative Anaerobe Isolated from Marine Mud.</title>
        <authorList>
            <person name="Starns D."/>
            <person name="Oshima K."/>
            <person name="Suda W."/>
            <person name="Iino T."/>
            <person name="Yuki M."/>
            <person name="Inoue J."/>
            <person name="Kitamura K."/>
            <person name="Iida T."/>
            <person name="Darby A."/>
            <person name="Hattori M."/>
            <person name="Ohkuma M."/>
        </authorList>
    </citation>
    <scope>NUCLEOTIDE SEQUENCE [LARGE SCALE GENOMIC DNA]</scope>
    <source>
        <strain evidence="2 3">JCM 21142</strain>
    </source>
</reference>
<organism evidence="2 3">
    <name type="scientific">Saccharicrinis fermentans DSM 9555 = JCM 21142</name>
    <dbReference type="NCBI Taxonomy" id="869213"/>
    <lineage>
        <taxon>Bacteria</taxon>
        <taxon>Pseudomonadati</taxon>
        <taxon>Bacteroidota</taxon>
        <taxon>Bacteroidia</taxon>
        <taxon>Marinilabiliales</taxon>
        <taxon>Marinilabiliaceae</taxon>
        <taxon>Saccharicrinis</taxon>
    </lineage>
</organism>
<evidence type="ECO:0000256" key="1">
    <source>
        <dbReference type="SAM" id="MobiDB-lite"/>
    </source>
</evidence>
<dbReference type="EMBL" id="BAMD01000017">
    <property type="protein sequence ID" value="GAF03079.1"/>
    <property type="molecule type" value="Genomic_DNA"/>
</dbReference>
<comment type="caution">
    <text evidence="2">The sequence shown here is derived from an EMBL/GenBank/DDBJ whole genome shotgun (WGS) entry which is preliminary data.</text>
</comment>
<feature type="region of interest" description="Disordered" evidence="1">
    <location>
        <begin position="1"/>
        <end position="64"/>
    </location>
</feature>